<sequence>MQRGVRRVWGEEARDVRLEEIERPEGKRSGRIYMDTDLNNLDQRILLPYIIELTGIRHIPNILMPISNEEDSS</sequence>
<evidence type="ECO:0000313" key="2">
    <source>
        <dbReference type="Proteomes" id="UP000324222"/>
    </source>
</evidence>
<dbReference type="Proteomes" id="UP000324222">
    <property type="component" value="Unassembled WGS sequence"/>
</dbReference>
<reference evidence="1 2" key="1">
    <citation type="submission" date="2019-05" db="EMBL/GenBank/DDBJ databases">
        <title>Another draft genome of Portunus trituberculatus and its Hox gene families provides insights of decapod evolution.</title>
        <authorList>
            <person name="Jeong J.-H."/>
            <person name="Song I."/>
            <person name="Kim S."/>
            <person name="Choi T."/>
            <person name="Kim D."/>
            <person name="Ryu S."/>
            <person name="Kim W."/>
        </authorList>
    </citation>
    <scope>NUCLEOTIDE SEQUENCE [LARGE SCALE GENOMIC DNA]</scope>
    <source>
        <tissue evidence="1">Muscle</tissue>
    </source>
</reference>
<dbReference type="AlphaFoldDB" id="A0A5B7FYN9"/>
<name>A0A5B7FYN9_PORTR</name>
<proteinExistence type="predicted"/>
<protein>
    <submittedName>
        <fullName evidence="1">Uncharacterized protein</fullName>
    </submittedName>
</protein>
<comment type="caution">
    <text evidence="1">The sequence shown here is derived from an EMBL/GenBank/DDBJ whole genome shotgun (WGS) entry which is preliminary data.</text>
</comment>
<keyword evidence="2" id="KW-1185">Reference proteome</keyword>
<gene>
    <name evidence="1" type="ORF">E2C01_044536</name>
</gene>
<organism evidence="1 2">
    <name type="scientific">Portunus trituberculatus</name>
    <name type="common">Swimming crab</name>
    <name type="synonym">Neptunus trituberculatus</name>
    <dbReference type="NCBI Taxonomy" id="210409"/>
    <lineage>
        <taxon>Eukaryota</taxon>
        <taxon>Metazoa</taxon>
        <taxon>Ecdysozoa</taxon>
        <taxon>Arthropoda</taxon>
        <taxon>Crustacea</taxon>
        <taxon>Multicrustacea</taxon>
        <taxon>Malacostraca</taxon>
        <taxon>Eumalacostraca</taxon>
        <taxon>Eucarida</taxon>
        <taxon>Decapoda</taxon>
        <taxon>Pleocyemata</taxon>
        <taxon>Brachyura</taxon>
        <taxon>Eubrachyura</taxon>
        <taxon>Portunoidea</taxon>
        <taxon>Portunidae</taxon>
        <taxon>Portuninae</taxon>
        <taxon>Portunus</taxon>
    </lineage>
</organism>
<evidence type="ECO:0000313" key="1">
    <source>
        <dbReference type="EMBL" id="MPC50706.1"/>
    </source>
</evidence>
<dbReference type="EMBL" id="VSRR010009679">
    <property type="protein sequence ID" value="MPC50706.1"/>
    <property type="molecule type" value="Genomic_DNA"/>
</dbReference>
<accession>A0A5B7FYN9</accession>